<protein>
    <submittedName>
        <fullName evidence="1">Uncharacterized protein</fullName>
    </submittedName>
</protein>
<reference evidence="1" key="1">
    <citation type="submission" date="2021-05" db="EMBL/GenBank/DDBJ databases">
        <authorList>
            <person name="Scholz U."/>
            <person name="Mascher M."/>
            <person name="Fiebig A."/>
        </authorList>
    </citation>
    <scope>NUCLEOTIDE SEQUENCE [LARGE SCALE GENOMIC DNA]</scope>
</reference>
<evidence type="ECO:0000313" key="2">
    <source>
        <dbReference type="Proteomes" id="UP001732700"/>
    </source>
</evidence>
<organism evidence="1 2">
    <name type="scientific">Avena sativa</name>
    <name type="common">Oat</name>
    <dbReference type="NCBI Taxonomy" id="4498"/>
    <lineage>
        <taxon>Eukaryota</taxon>
        <taxon>Viridiplantae</taxon>
        <taxon>Streptophyta</taxon>
        <taxon>Embryophyta</taxon>
        <taxon>Tracheophyta</taxon>
        <taxon>Spermatophyta</taxon>
        <taxon>Magnoliopsida</taxon>
        <taxon>Liliopsida</taxon>
        <taxon>Poales</taxon>
        <taxon>Poaceae</taxon>
        <taxon>BOP clade</taxon>
        <taxon>Pooideae</taxon>
        <taxon>Poodae</taxon>
        <taxon>Poeae</taxon>
        <taxon>Poeae Chloroplast Group 1 (Aveneae type)</taxon>
        <taxon>Aveninae</taxon>
        <taxon>Avena</taxon>
    </lineage>
</organism>
<sequence length="537" mass="58845">MDSLFSPRCVWVNGPIIVGAGPSGLAVAASLREQGVPFVVLEREDCIASLWQKCTYDRLKLHLPKQFCELPRMHFPDDYPEYPTRRQFIDYLENYAATFDVKPEFGNTVQSTRYDETSGLWRVHSSSAGAGEMEYIGRWLVVTTDENAENVVPDIPGLEGFAGKVTHVSDYKSGASYKGQSVLVVGCGNSGMEVSLDLCDHGALPSMVVRDAVHVLPREVCGRSTFELATMLMAWFPLWFVDKIMVFFSWLILGNLAGFGIRRPAIGPLTLKNKYGRTPVLDSGAMAKIKSGDITVVPGVARFTKNSAELTDGTALDIDAVVMATGYKSNVPQWLQTTDGFFGKDGYPTTAFPNGWKGQSGLYSVGFTRRGLSGVYSILCHVWPAMGAQKMTEIHLRWQAPAALLVGLVSSLHTWPRSLVMSPDLILAMAPVSRTGVRPYLFLSVSGPMAGRRMPKPARLPRMSQEKNTMILSTNQSGNHAMSMVASSKVDRPQTSRGSTCTASRTTIDGSAPWSQRSRETSIPELPQPTTSTLWPL</sequence>
<reference evidence="1" key="2">
    <citation type="submission" date="2025-09" db="UniProtKB">
        <authorList>
            <consortium name="EnsemblPlants"/>
        </authorList>
    </citation>
    <scope>IDENTIFICATION</scope>
</reference>
<dbReference type="Proteomes" id="UP001732700">
    <property type="component" value="Chromosome 5D"/>
</dbReference>
<proteinExistence type="predicted"/>
<dbReference type="EnsemblPlants" id="AVESA.00010b.r2.5DG0975610.1">
    <property type="protein sequence ID" value="AVESA.00010b.r2.5DG0975610.1.CDS.1"/>
    <property type="gene ID" value="AVESA.00010b.r2.5DG0975610"/>
</dbReference>
<accession>A0ACD5YBP8</accession>
<name>A0ACD5YBP8_AVESA</name>
<evidence type="ECO:0000313" key="1">
    <source>
        <dbReference type="EnsemblPlants" id="AVESA.00010b.r2.5DG0975610.1.CDS.1"/>
    </source>
</evidence>
<keyword evidence="2" id="KW-1185">Reference proteome</keyword>